<feature type="compositionally biased region" description="Low complexity" evidence="1">
    <location>
        <begin position="192"/>
        <end position="204"/>
    </location>
</feature>
<feature type="compositionally biased region" description="Polar residues" evidence="1">
    <location>
        <begin position="110"/>
        <end position="125"/>
    </location>
</feature>
<sequence>MSTLPHIREELNVVLASCENYLQRRMNGDDKSEIEKDKVLYEKCMAGHDHLNSLFLQLISQMTGLLQQQFIPKPSTQPPVPFEEQTNPKQPFRIESGYSAPIAETRITAPIQQPPQTETSLSATNAIPDPSVSPISSSSIVTPPVSTETRSLHPSNQFSAPVEETAPASIQQPTPLETAQSVRNVIPDAQAPVSTSPPSSSFVPPVSPGQPVKQRCPSTNFTGPPTTVPPLNRGIFQSARYKTGAGHLVTSESPPSFEPQIPKNLPVIPTLCSSQPDTTLFVTTKLEETQSDDNRPSLCNSNIICSENESKETSTISFTIENIAELDQNQKQNPSFSSSSPPGGGWLPKSRSFAKHLRKAHHFFETLIKSRWKFGGTSSQSREDPHFY</sequence>
<evidence type="ECO:0000256" key="1">
    <source>
        <dbReference type="SAM" id="MobiDB-lite"/>
    </source>
</evidence>
<feature type="region of interest" description="Disordered" evidence="1">
    <location>
        <begin position="107"/>
        <end position="169"/>
    </location>
</feature>
<dbReference type="Proteomes" id="UP000887578">
    <property type="component" value="Unplaced"/>
</dbReference>
<name>A0A914Q7X0_9BILA</name>
<protein>
    <submittedName>
        <fullName evidence="3">Uncharacterized protein</fullName>
    </submittedName>
</protein>
<keyword evidence="2" id="KW-1185">Reference proteome</keyword>
<evidence type="ECO:0000313" key="3">
    <source>
        <dbReference type="WBParaSite" id="PDA_v2.g25132.t1"/>
    </source>
</evidence>
<dbReference type="WBParaSite" id="PDA_v2.g25132.t1">
    <property type="protein sequence ID" value="PDA_v2.g25132.t1"/>
    <property type="gene ID" value="PDA_v2.g25132"/>
</dbReference>
<feature type="region of interest" description="Disordered" evidence="1">
    <location>
        <begin position="189"/>
        <end position="231"/>
    </location>
</feature>
<accession>A0A914Q7X0</accession>
<dbReference type="AlphaFoldDB" id="A0A914Q7X0"/>
<evidence type="ECO:0000313" key="2">
    <source>
        <dbReference type="Proteomes" id="UP000887578"/>
    </source>
</evidence>
<reference evidence="3" key="1">
    <citation type="submission" date="2022-11" db="UniProtKB">
        <authorList>
            <consortium name="WormBaseParasite"/>
        </authorList>
    </citation>
    <scope>IDENTIFICATION</scope>
</reference>
<proteinExistence type="predicted"/>
<feature type="compositionally biased region" description="Polar residues" evidence="1">
    <location>
        <begin position="216"/>
        <end position="225"/>
    </location>
</feature>
<feature type="compositionally biased region" description="Polar residues" evidence="1">
    <location>
        <begin position="147"/>
        <end position="159"/>
    </location>
</feature>
<organism evidence="2 3">
    <name type="scientific">Panagrolaimus davidi</name>
    <dbReference type="NCBI Taxonomy" id="227884"/>
    <lineage>
        <taxon>Eukaryota</taxon>
        <taxon>Metazoa</taxon>
        <taxon>Ecdysozoa</taxon>
        <taxon>Nematoda</taxon>
        <taxon>Chromadorea</taxon>
        <taxon>Rhabditida</taxon>
        <taxon>Tylenchina</taxon>
        <taxon>Panagrolaimomorpha</taxon>
        <taxon>Panagrolaimoidea</taxon>
        <taxon>Panagrolaimidae</taxon>
        <taxon>Panagrolaimus</taxon>
    </lineage>
</organism>
<feature type="compositionally biased region" description="Low complexity" evidence="1">
    <location>
        <begin position="127"/>
        <end position="146"/>
    </location>
</feature>
<feature type="region of interest" description="Disordered" evidence="1">
    <location>
        <begin position="329"/>
        <end position="350"/>
    </location>
</feature>